<gene>
    <name evidence="2" type="ORF">TorRG33x02_300890</name>
</gene>
<comment type="caution">
    <text evidence="2">The sequence shown here is derived from an EMBL/GenBank/DDBJ whole genome shotgun (WGS) entry which is preliminary data.</text>
</comment>
<accession>A0A2P5C1M9</accession>
<keyword evidence="3" id="KW-1185">Reference proteome</keyword>
<name>A0A2P5C1M9_TREOI</name>
<evidence type="ECO:0000313" key="3">
    <source>
        <dbReference type="Proteomes" id="UP000237000"/>
    </source>
</evidence>
<dbReference type="EMBL" id="JXTC01000425">
    <property type="protein sequence ID" value="PON54970.1"/>
    <property type="molecule type" value="Genomic_DNA"/>
</dbReference>
<organism evidence="2 3">
    <name type="scientific">Trema orientale</name>
    <name type="common">Charcoal tree</name>
    <name type="synonym">Celtis orientalis</name>
    <dbReference type="NCBI Taxonomy" id="63057"/>
    <lineage>
        <taxon>Eukaryota</taxon>
        <taxon>Viridiplantae</taxon>
        <taxon>Streptophyta</taxon>
        <taxon>Embryophyta</taxon>
        <taxon>Tracheophyta</taxon>
        <taxon>Spermatophyta</taxon>
        <taxon>Magnoliopsida</taxon>
        <taxon>eudicotyledons</taxon>
        <taxon>Gunneridae</taxon>
        <taxon>Pentapetalae</taxon>
        <taxon>rosids</taxon>
        <taxon>fabids</taxon>
        <taxon>Rosales</taxon>
        <taxon>Cannabaceae</taxon>
        <taxon>Trema</taxon>
    </lineage>
</organism>
<reference evidence="3" key="1">
    <citation type="submission" date="2016-06" db="EMBL/GenBank/DDBJ databases">
        <title>Parallel loss of symbiosis genes in relatives of nitrogen-fixing non-legume Parasponia.</title>
        <authorList>
            <person name="Van Velzen R."/>
            <person name="Holmer R."/>
            <person name="Bu F."/>
            <person name="Rutten L."/>
            <person name="Van Zeijl A."/>
            <person name="Liu W."/>
            <person name="Santuari L."/>
            <person name="Cao Q."/>
            <person name="Sharma T."/>
            <person name="Shen D."/>
            <person name="Roswanjaya Y."/>
            <person name="Wardhani T."/>
            <person name="Kalhor M.S."/>
            <person name="Jansen J."/>
            <person name="Van den Hoogen J."/>
            <person name="Gungor B."/>
            <person name="Hartog M."/>
            <person name="Hontelez J."/>
            <person name="Verver J."/>
            <person name="Yang W.-C."/>
            <person name="Schijlen E."/>
            <person name="Repin R."/>
            <person name="Schilthuizen M."/>
            <person name="Schranz E."/>
            <person name="Heidstra R."/>
            <person name="Miyata K."/>
            <person name="Fedorova E."/>
            <person name="Kohlen W."/>
            <person name="Bisseling T."/>
            <person name="Smit S."/>
            <person name="Geurts R."/>
        </authorList>
    </citation>
    <scope>NUCLEOTIDE SEQUENCE [LARGE SCALE GENOMIC DNA]</scope>
    <source>
        <strain evidence="3">cv. RG33-2</strain>
    </source>
</reference>
<sequence>MESIVSLHEQACCLSNLSSQNSVCMSIKLLTKEKILLEEREKLQKEIAAIEAKRNEDNNNLVIGNSNRAGNHLSLHSLSPQATLHLLQ</sequence>
<dbReference type="Proteomes" id="UP000237000">
    <property type="component" value="Unassembled WGS sequence"/>
</dbReference>
<proteinExistence type="predicted"/>
<protein>
    <submittedName>
        <fullName evidence="2">Uncharacterized protein</fullName>
    </submittedName>
</protein>
<dbReference type="OrthoDB" id="10386211at2759"/>
<keyword evidence="1" id="KW-0175">Coiled coil</keyword>
<dbReference type="InParanoid" id="A0A2P5C1M9"/>
<evidence type="ECO:0000256" key="1">
    <source>
        <dbReference type="SAM" id="Coils"/>
    </source>
</evidence>
<feature type="coiled-coil region" evidence="1">
    <location>
        <begin position="33"/>
        <end position="60"/>
    </location>
</feature>
<dbReference type="AlphaFoldDB" id="A0A2P5C1M9"/>
<evidence type="ECO:0000313" key="2">
    <source>
        <dbReference type="EMBL" id="PON54970.1"/>
    </source>
</evidence>